<accession>A0A9W4MMP8</accession>
<gene>
    <name evidence="1" type="ORF">POLS_LOCUS704</name>
</gene>
<organism evidence="1 2">
    <name type="scientific">Penicillium olsonii</name>
    <dbReference type="NCBI Taxonomy" id="99116"/>
    <lineage>
        <taxon>Eukaryota</taxon>
        <taxon>Fungi</taxon>
        <taxon>Dikarya</taxon>
        <taxon>Ascomycota</taxon>
        <taxon>Pezizomycotina</taxon>
        <taxon>Eurotiomycetes</taxon>
        <taxon>Eurotiomycetidae</taxon>
        <taxon>Eurotiales</taxon>
        <taxon>Aspergillaceae</taxon>
        <taxon>Penicillium</taxon>
    </lineage>
</organism>
<dbReference type="OrthoDB" id="5393654at2759"/>
<evidence type="ECO:0000313" key="1">
    <source>
        <dbReference type="EMBL" id="CAG7959402.1"/>
    </source>
</evidence>
<sequence>MVSWGRKSSGYWGIGKGRYNPGIERPKISPVPAPPLGNILATIQHDDLDDSRDEDLSSTRITEAKYLASYNWLNEGHRIIVPGEPPKWTPLSEPTELRQDSDEYYQDLNTARHPSYPLEPMVQAIILEKPDFSLRDVDIIACGATMNNLLRFARHQDAPFRMLVEVVGDTVFFVRRLNSPTEKIPEVWGYGHTFPDAYTTWSQESQGSQSHQRIMSYKLAGMSCLVRYEADGFLPDLVPKDLVSQEDDAHEDSNSVEDLQSAMQGATISSMAPTTTGAESSNIEILKKGHHIPQCGIFDLKTRSIKKRDVDILEAEIPRLWIRQVPNFIVAYHLRGTFNDIQVQDVTKDLKNWEDSQQPALMRFANLLHMIVAFARSAVEGRIEIEHEEGGDVLNLREQVGIVNKVLPPALLGKWED</sequence>
<name>A0A9W4MMP8_PENOL</name>
<dbReference type="AlphaFoldDB" id="A0A9W4MMP8"/>
<evidence type="ECO:0000313" key="2">
    <source>
        <dbReference type="Proteomes" id="UP001153618"/>
    </source>
</evidence>
<protein>
    <recommendedName>
        <fullName evidence="3">Geranylgeranyl pyrophosphate synthetase</fullName>
    </recommendedName>
</protein>
<dbReference type="EMBL" id="CAJVOS010000008">
    <property type="protein sequence ID" value="CAG7959402.1"/>
    <property type="molecule type" value="Genomic_DNA"/>
</dbReference>
<dbReference type="PANTHER" id="PTHR35179">
    <property type="entry name" value="PROTEIN CBG02620"/>
    <property type="match status" value="1"/>
</dbReference>
<proteinExistence type="predicted"/>
<comment type="caution">
    <text evidence="1">The sequence shown here is derived from an EMBL/GenBank/DDBJ whole genome shotgun (WGS) entry which is preliminary data.</text>
</comment>
<dbReference type="Proteomes" id="UP001153618">
    <property type="component" value="Unassembled WGS sequence"/>
</dbReference>
<keyword evidence="2" id="KW-1185">Reference proteome</keyword>
<reference evidence="1" key="1">
    <citation type="submission" date="2021-07" db="EMBL/GenBank/DDBJ databases">
        <authorList>
            <person name="Branca A.L. A."/>
        </authorList>
    </citation>
    <scope>NUCLEOTIDE SEQUENCE</scope>
</reference>
<dbReference type="PANTHER" id="PTHR35179:SF2">
    <property type="entry name" value="START DOMAIN-CONTAINING PROTEIN"/>
    <property type="match status" value="1"/>
</dbReference>
<evidence type="ECO:0008006" key="3">
    <source>
        <dbReference type="Google" id="ProtNLM"/>
    </source>
</evidence>